<feature type="domain" description="CCHC-type" evidence="23">
    <location>
        <begin position="304"/>
        <end position="319"/>
    </location>
</feature>
<dbReference type="CDD" id="cd01647">
    <property type="entry name" value="RT_LTR"/>
    <property type="match status" value="1"/>
</dbReference>
<evidence type="ECO:0000259" key="25">
    <source>
        <dbReference type="PROSITE" id="PS50994"/>
    </source>
</evidence>
<dbReference type="GO" id="GO:0004190">
    <property type="term" value="F:aspartic-type endopeptidase activity"/>
    <property type="evidence" value="ECO:0007669"/>
    <property type="project" value="UniProtKB-KW"/>
</dbReference>
<keyword evidence="27" id="KW-1185">Reference proteome</keyword>
<keyword evidence="6" id="KW-0808">Transferase</keyword>
<feature type="region of interest" description="Disordered" evidence="21">
    <location>
        <begin position="1414"/>
        <end position="1438"/>
    </location>
</feature>
<evidence type="ECO:0000256" key="15">
    <source>
        <dbReference type="ARBA" id="ARBA00022918"/>
    </source>
</evidence>
<dbReference type="SUPFAM" id="SSF56672">
    <property type="entry name" value="DNA/RNA polymerases"/>
    <property type="match status" value="1"/>
</dbReference>
<feature type="domain" description="Reverse transcriptase" evidence="24">
    <location>
        <begin position="550"/>
        <end position="729"/>
    </location>
</feature>
<evidence type="ECO:0000256" key="18">
    <source>
        <dbReference type="ARBA" id="ARBA00023172"/>
    </source>
</evidence>
<dbReference type="Gene3D" id="1.10.340.70">
    <property type="match status" value="1"/>
</dbReference>
<keyword evidence="16" id="KW-0239">DNA-directed DNA polymerase</keyword>
<protein>
    <recommendedName>
        <fullName evidence="19">Gypsy retrotransposon integrase-like protein 1</fullName>
        <ecNumber evidence="4">2.7.7.49</ecNumber>
        <ecNumber evidence="3">3.1.26.4</ecNumber>
    </recommendedName>
</protein>
<dbReference type="GO" id="GO:0006508">
    <property type="term" value="P:proteolysis"/>
    <property type="evidence" value="ECO:0007669"/>
    <property type="project" value="UniProtKB-KW"/>
</dbReference>
<keyword evidence="14" id="KW-0229">DNA integration</keyword>
<dbReference type="GO" id="GO:0008270">
    <property type="term" value="F:zinc ion binding"/>
    <property type="evidence" value="ECO:0007669"/>
    <property type="project" value="UniProtKB-KW"/>
</dbReference>
<evidence type="ECO:0000313" key="27">
    <source>
        <dbReference type="Proteomes" id="UP000472265"/>
    </source>
</evidence>
<dbReference type="GO" id="GO:0004523">
    <property type="term" value="F:RNA-DNA hybrid ribonuclease activity"/>
    <property type="evidence" value="ECO:0007669"/>
    <property type="project" value="UniProtKB-EC"/>
</dbReference>
<organism evidence="26 27">
    <name type="scientific">Sparus aurata</name>
    <name type="common">Gilthead sea bream</name>
    <dbReference type="NCBI Taxonomy" id="8175"/>
    <lineage>
        <taxon>Eukaryota</taxon>
        <taxon>Metazoa</taxon>
        <taxon>Chordata</taxon>
        <taxon>Craniata</taxon>
        <taxon>Vertebrata</taxon>
        <taxon>Euteleostomi</taxon>
        <taxon>Actinopterygii</taxon>
        <taxon>Neopterygii</taxon>
        <taxon>Teleostei</taxon>
        <taxon>Neoteleostei</taxon>
        <taxon>Acanthomorphata</taxon>
        <taxon>Eupercaria</taxon>
        <taxon>Spariformes</taxon>
        <taxon>Sparidae</taxon>
        <taxon>Sparus</taxon>
    </lineage>
</organism>
<evidence type="ECO:0000256" key="21">
    <source>
        <dbReference type="SAM" id="MobiDB-lite"/>
    </source>
</evidence>
<dbReference type="Pfam" id="PF00078">
    <property type="entry name" value="RVT_1"/>
    <property type="match status" value="1"/>
</dbReference>
<comment type="similarity">
    <text evidence="2">Belongs to the beta type-B retroviral polymerase family. HERV class-II K(HML-2) pol subfamily.</text>
</comment>
<dbReference type="InterPro" id="IPR036397">
    <property type="entry name" value="RNaseH_sf"/>
</dbReference>
<dbReference type="InterPro" id="IPR036875">
    <property type="entry name" value="Znf_CCHC_sf"/>
</dbReference>
<evidence type="ECO:0000256" key="10">
    <source>
        <dbReference type="ARBA" id="ARBA00022750"/>
    </source>
</evidence>
<comment type="subcellular location">
    <subcellularLocation>
        <location evidence="1">Nucleus</location>
    </subcellularLocation>
</comment>
<dbReference type="Gene3D" id="4.10.60.10">
    <property type="entry name" value="Zinc finger, CCHC-type"/>
    <property type="match status" value="1"/>
</dbReference>
<dbReference type="Pfam" id="PF17917">
    <property type="entry name" value="RT_RNaseH"/>
    <property type="match status" value="1"/>
</dbReference>
<evidence type="ECO:0000256" key="2">
    <source>
        <dbReference type="ARBA" id="ARBA00010879"/>
    </source>
</evidence>
<dbReference type="Pfam" id="PF24626">
    <property type="entry name" value="SH3_Tf2-1"/>
    <property type="match status" value="1"/>
</dbReference>
<dbReference type="GO" id="GO:0005634">
    <property type="term" value="C:nucleus"/>
    <property type="evidence" value="ECO:0007669"/>
    <property type="project" value="UniProtKB-SubCell"/>
</dbReference>
<dbReference type="Pfam" id="PF13975">
    <property type="entry name" value="gag-asp_proteas"/>
    <property type="match status" value="1"/>
</dbReference>
<dbReference type="Gene3D" id="2.40.70.10">
    <property type="entry name" value="Acid Proteases"/>
    <property type="match status" value="1"/>
</dbReference>
<dbReference type="SMART" id="SM00298">
    <property type="entry name" value="CHROMO"/>
    <property type="match status" value="1"/>
</dbReference>
<dbReference type="Gene3D" id="2.40.50.40">
    <property type="match status" value="1"/>
</dbReference>
<dbReference type="EC" id="2.7.7.49" evidence="4"/>
<evidence type="ECO:0000259" key="23">
    <source>
        <dbReference type="PROSITE" id="PS50158"/>
    </source>
</evidence>
<dbReference type="Proteomes" id="UP000472265">
    <property type="component" value="Chromosome 14"/>
</dbReference>
<dbReference type="FunFam" id="3.30.420.10:FF:000032">
    <property type="entry name" value="Retrovirus-related Pol polyprotein from transposon 297-like Protein"/>
    <property type="match status" value="1"/>
</dbReference>
<keyword evidence="15" id="KW-0695">RNA-directed DNA polymerase</keyword>
<evidence type="ECO:0000256" key="17">
    <source>
        <dbReference type="ARBA" id="ARBA00023125"/>
    </source>
</evidence>
<dbReference type="InterPro" id="IPR041373">
    <property type="entry name" value="RT_RNaseH"/>
</dbReference>
<feature type="region of interest" description="Disordered" evidence="21">
    <location>
        <begin position="242"/>
        <end position="294"/>
    </location>
</feature>
<evidence type="ECO:0000256" key="5">
    <source>
        <dbReference type="ARBA" id="ARBA00022670"/>
    </source>
</evidence>
<dbReference type="OMA" id="HENHLRC"/>
<evidence type="ECO:0000256" key="19">
    <source>
        <dbReference type="ARBA" id="ARBA00039658"/>
    </source>
</evidence>
<dbReference type="CDD" id="cd09274">
    <property type="entry name" value="RNase_HI_RT_Ty3"/>
    <property type="match status" value="1"/>
</dbReference>
<dbReference type="PROSITE" id="PS50158">
    <property type="entry name" value="ZF_CCHC"/>
    <property type="match status" value="1"/>
</dbReference>
<dbReference type="SUPFAM" id="SSF57756">
    <property type="entry name" value="Retrovirus zinc finger-like domains"/>
    <property type="match status" value="1"/>
</dbReference>
<dbReference type="InterPro" id="IPR021109">
    <property type="entry name" value="Peptidase_aspartic_dom_sf"/>
</dbReference>
<keyword evidence="20" id="KW-0862">Zinc</keyword>
<keyword evidence="20" id="KW-0863">Zinc-finger</keyword>
<evidence type="ECO:0000256" key="13">
    <source>
        <dbReference type="ARBA" id="ARBA00022842"/>
    </source>
</evidence>
<evidence type="ECO:0000256" key="7">
    <source>
        <dbReference type="ARBA" id="ARBA00022695"/>
    </source>
</evidence>
<dbReference type="FunFam" id="3.30.70.270:FF:000020">
    <property type="entry name" value="Transposon Tf2-6 polyprotein-like Protein"/>
    <property type="match status" value="1"/>
</dbReference>
<dbReference type="Gene3D" id="3.10.10.10">
    <property type="entry name" value="HIV Type 1 Reverse Transcriptase, subunit A, domain 1"/>
    <property type="match status" value="1"/>
</dbReference>
<dbReference type="PANTHER" id="PTHR37984">
    <property type="entry name" value="PROTEIN CBG26694"/>
    <property type="match status" value="1"/>
</dbReference>
<keyword evidence="8" id="KW-0540">Nuclease</keyword>
<keyword evidence="12" id="KW-0378">Hydrolase</keyword>
<keyword evidence="13" id="KW-0460">Magnesium</keyword>
<evidence type="ECO:0000256" key="16">
    <source>
        <dbReference type="ARBA" id="ARBA00022932"/>
    </source>
</evidence>
<dbReference type="InterPro" id="IPR001878">
    <property type="entry name" value="Znf_CCHC"/>
</dbReference>
<keyword evidence="7" id="KW-0548">Nucleotidyltransferase</keyword>
<dbReference type="InterPro" id="IPR043502">
    <property type="entry name" value="DNA/RNA_pol_sf"/>
</dbReference>
<feature type="domain" description="Integrase catalytic" evidence="25">
    <location>
        <begin position="1068"/>
        <end position="1227"/>
    </location>
</feature>
<feature type="compositionally biased region" description="Gly residues" evidence="21">
    <location>
        <begin position="1424"/>
        <end position="1435"/>
    </location>
</feature>
<name>A0A671TLU7_SPAAU</name>
<dbReference type="GeneTree" id="ENSGT01060000248608"/>
<evidence type="ECO:0000256" key="4">
    <source>
        <dbReference type="ARBA" id="ARBA00012493"/>
    </source>
</evidence>
<evidence type="ECO:0000256" key="9">
    <source>
        <dbReference type="ARBA" id="ARBA00022723"/>
    </source>
</evidence>
<evidence type="ECO:0000259" key="24">
    <source>
        <dbReference type="PROSITE" id="PS50878"/>
    </source>
</evidence>
<dbReference type="Pfam" id="PF00385">
    <property type="entry name" value="Chromo"/>
    <property type="match status" value="1"/>
</dbReference>
<feature type="domain" description="Chromo" evidence="22">
    <location>
        <begin position="1369"/>
        <end position="1427"/>
    </location>
</feature>
<dbReference type="Pfam" id="PF03732">
    <property type="entry name" value="Retrotrans_gag"/>
    <property type="match status" value="1"/>
</dbReference>
<feature type="region of interest" description="Disordered" evidence="21">
    <location>
        <begin position="46"/>
        <end position="77"/>
    </location>
</feature>
<dbReference type="InterPro" id="IPR043128">
    <property type="entry name" value="Rev_trsase/Diguanyl_cyclase"/>
</dbReference>
<dbReference type="Pfam" id="PF17921">
    <property type="entry name" value="Integrase_H2C2"/>
    <property type="match status" value="1"/>
</dbReference>
<keyword evidence="5" id="KW-0645">Protease</keyword>
<evidence type="ECO:0000256" key="11">
    <source>
        <dbReference type="ARBA" id="ARBA00022759"/>
    </source>
</evidence>
<dbReference type="GO" id="GO:0006310">
    <property type="term" value="P:DNA recombination"/>
    <property type="evidence" value="ECO:0007669"/>
    <property type="project" value="UniProtKB-KW"/>
</dbReference>
<evidence type="ECO:0000256" key="3">
    <source>
        <dbReference type="ARBA" id="ARBA00012180"/>
    </source>
</evidence>
<dbReference type="GO" id="GO:0003887">
    <property type="term" value="F:DNA-directed DNA polymerase activity"/>
    <property type="evidence" value="ECO:0007669"/>
    <property type="project" value="UniProtKB-KW"/>
</dbReference>
<evidence type="ECO:0000256" key="8">
    <source>
        <dbReference type="ARBA" id="ARBA00022722"/>
    </source>
</evidence>
<dbReference type="CDD" id="cd00303">
    <property type="entry name" value="retropepsin_like"/>
    <property type="match status" value="1"/>
</dbReference>
<dbReference type="SUPFAM" id="SSF53098">
    <property type="entry name" value="Ribonuclease H-like"/>
    <property type="match status" value="1"/>
</dbReference>
<dbReference type="InterPro" id="IPR000953">
    <property type="entry name" value="Chromo/chromo_shadow_dom"/>
</dbReference>
<dbReference type="Pfam" id="PF00665">
    <property type="entry name" value="rve"/>
    <property type="match status" value="1"/>
</dbReference>
<evidence type="ECO:0000256" key="1">
    <source>
        <dbReference type="ARBA" id="ARBA00004123"/>
    </source>
</evidence>
<evidence type="ECO:0000256" key="12">
    <source>
        <dbReference type="ARBA" id="ARBA00022801"/>
    </source>
</evidence>
<reference evidence="26" key="3">
    <citation type="submission" date="2025-09" db="UniProtKB">
        <authorList>
            <consortium name="Ensembl"/>
        </authorList>
    </citation>
    <scope>IDENTIFICATION</scope>
</reference>
<keyword evidence="9" id="KW-0479">Metal-binding</keyword>
<dbReference type="Gene3D" id="3.30.70.270">
    <property type="match status" value="2"/>
</dbReference>
<dbReference type="InterPro" id="IPR005162">
    <property type="entry name" value="Retrotrans_gag_dom"/>
</dbReference>
<dbReference type="InterPro" id="IPR050951">
    <property type="entry name" value="Retrovirus_Pol_polyprotein"/>
</dbReference>
<dbReference type="InterPro" id="IPR056924">
    <property type="entry name" value="SH3_Tf2-1"/>
</dbReference>
<dbReference type="Gene3D" id="3.30.420.10">
    <property type="entry name" value="Ribonuclease H-like superfamily/Ribonuclease H"/>
    <property type="match status" value="1"/>
</dbReference>
<proteinExistence type="inferred from homology"/>
<evidence type="ECO:0000256" key="20">
    <source>
        <dbReference type="PROSITE-ProRule" id="PRU00047"/>
    </source>
</evidence>
<feature type="compositionally biased region" description="Pro residues" evidence="21">
    <location>
        <begin position="48"/>
        <end position="67"/>
    </location>
</feature>
<dbReference type="InterPro" id="IPR001584">
    <property type="entry name" value="Integrase_cat-core"/>
</dbReference>
<keyword evidence="10" id="KW-0064">Aspartyl protease</keyword>
<keyword evidence="18" id="KW-0233">DNA recombination</keyword>
<dbReference type="FunFam" id="1.10.340.70:FF:000001">
    <property type="entry name" value="Retrovirus-related Pol polyprotein from transposon gypsy-like Protein"/>
    <property type="match status" value="1"/>
</dbReference>
<dbReference type="EC" id="3.1.26.4" evidence="3"/>
<dbReference type="GO" id="GO:0015074">
    <property type="term" value="P:DNA integration"/>
    <property type="evidence" value="ECO:0007669"/>
    <property type="project" value="UniProtKB-KW"/>
</dbReference>
<evidence type="ECO:0000259" key="22">
    <source>
        <dbReference type="PROSITE" id="PS50013"/>
    </source>
</evidence>
<keyword evidence="17" id="KW-0238">DNA-binding</keyword>
<dbReference type="PROSITE" id="PS50878">
    <property type="entry name" value="RT_POL"/>
    <property type="match status" value="1"/>
</dbReference>
<evidence type="ECO:0000256" key="6">
    <source>
        <dbReference type="ARBA" id="ARBA00022679"/>
    </source>
</evidence>
<dbReference type="InterPro" id="IPR012337">
    <property type="entry name" value="RNaseH-like_sf"/>
</dbReference>
<keyword evidence="11" id="KW-0255">Endonuclease</keyword>
<evidence type="ECO:0000313" key="26">
    <source>
        <dbReference type="Ensembl" id="ENSSAUP00010002869.1"/>
    </source>
</evidence>
<dbReference type="InterPro" id="IPR023780">
    <property type="entry name" value="Chromo_domain"/>
</dbReference>
<dbReference type="SUPFAM" id="SSF50630">
    <property type="entry name" value="Acid proteases"/>
    <property type="match status" value="1"/>
</dbReference>
<dbReference type="GO" id="GO:0003677">
    <property type="term" value="F:DNA binding"/>
    <property type="evidence" value="ECO:0007669"/>
    <property type="project" value="UniProtKB-KW"/>
</dbReference>
<dbReference type="Ensembl" id="ENSSAUT00010003050.1">
    <property type="protein sequence ID" value="ENSSAUP00010002869.1"/>
    <property type="gene ID" value="ENSSAUG00010001446.1"/>
</dbReference>
<dbReference type="GO" id="GO:0003964">
    <property type="term" value="F:RNA-directed DNA polymerase activity"/>
    <property type="evidence" value="ECO:0007669"/>
    <property type="project" value="UniProtKB-KW"/>
</dbReference>
<dbReference type="SUPFAM" id="SSF54160">
    <property type="entry name" value="Chromo domain-like"/>
    <property type="match status" value="1"/>
</dbReference>
<dbReference type="InterPro" id="IPR000477">
    <property type="entry name" value="RT_dom"/>
</dbReference>
<sequence length="1453" mass="163113">MHPAEAEQLSGVLRDQEARISRQEEFQSAMAAQMGQISAQLQGLLAQPPRPTAPAPVPPAPPTPPTPHFGAGSRLAPPAQYSGEPGLCKTFIIDCSIHFELTPHAFPTDRVKIAFMISHLTGRAKAWASAEWSRRSAVCNTLGDFEAALKRTFDPVADDREKAQELSGLRQGKDSVCDYAIRFRTLSAESGWNSTALYDVFFKGLAAPIQDLLVPLDLPAGLDELIALAIRTDNRLRQLRRHRGGSMGTAGGAPLTTIPSRPFTHDASPTPRHQSATEGEIEPMQLGRARLSEEERRRRQLEGRCFYCGETGHLVTTCPTKRTSTVSLVAAASSVSRALTKVKVMHHTDTNLNALIDSGADESLMDWGLAERLGIKSEPLVKPVRARSLNGKELFTITHISEPVHLHIKDHEEEIRFFLFRSTSHTLILGQPWLFRHNPQVDWRSGDIIRWGKDCLRHCMGITRGKEAEINLFSVNPTTEPEYPDLNLVPTCYYQLREVFSKSKALSLPPHRPYDCAIDLIPGSPIPKGRLYSVSGPEKEAMREYLTTSLKAGLIRPSSSPAGAGFFFVDKKDGSLRPCIDYSPLNDITIKNRYPLPLMSSVFDQIQQAKVFTKLDLRNAYHLVRIREGDEWKTGFNTPSGHYEYLVMPFGLTNAPAVFQAMINDVLRDFLDHFVYVYLDDILIYSPDIDTHQDHVTKVLKRLLENHLYVKAEKSVFHADTVSFLGFIVAPGRVQMDPAKISAVAEWPTPDSRKKVQQFLGFANFYRRFIRGFSAIAAPLHALTSTQVQLHWSPAAEKAFQDLKLRFTSAPILTMPDPQRQFVVEVDASNEGVGAILSQRSEKDGKIHPCAFLSRRLSRAERNYDVGNRELLAVKLALEEWRHWLEGAEQPFIVWTDHRNLEYIRKAKRLNSRQARWALFFNRFSFSLSYRPGSRNVKPDALSQLFDPEPVAKEPETILLLTCVVGAVSWQIEEEVKQAKGGVPSPRGCPDNRLFVPAGLRPQVIHWAHTSLLSCHPGVQRTMFVISRRFWWPSMEPEVREYVEACSVCARNKTSSRPRMGLLQPLPIPSRPWSDISMDFVTGLPVSQGNTTILTVVDRFSKMVKFIALPKLPSAKEMAEVMMNQVFRIHGFPKDIVSDRGPQFVSRFWREFCRLIGAKASLTSGYHPEANGQTERLNQQLETGLRCLLSQNPSTWSKNLVWVEYAHNSLPTSATGFSPFKCAYGYQPPVFPENEREVSVPSAHAMIRRCHRIWAAARQVLIRQGDRVKKAADRKRRPAPAYQVGQKVWLSAKDLHLKVPSKKLAPRFVGPFPVTQIIGPAAVRLRLPRSLCVHPTFHVSQIKPVKESQMVPATTAPPPPEVIEGGPVYKVKQLLAVRNRGRGRQYLVDWEGYGPEERQWIPSRHIVDPTLIDDFHKNNPGQPGPSGVGRRGGGTVTPRSLALPLVSPVWRLP</sequence>
<dbReference type="InParanoid" id="A0A671TLU7"/>
<dbReference type="PANTHER" id="PTHR37984:SF5">
    <property type="entry name" value="PROTEIN NYNRIN-LIKE"/>
    <property type="match status" value="1"/>
</dbReference>
<dbReference type="InterPro" id="IPR041588">
    <property type="entry name" value="Integrase_H2C2"/>
</dbReference>
<accession>A0A671TLU7</accession>
<dbReference type="InterPro" id="IPR016197">
    <property type="entry name" value="Chromo-like_dom_sf"/>
</dbReference>
<reference evidence="26" key="1">
    <citation type="submission" date="2021-04" db="EMBL/GenBank/DDBJ databases">
        <authorList>
            <consortium name="Wellcome Sanger Institute Data Sharing"/>
        </authorList>
    </citation>
    <scope>NUCLEOTIDE SEQUENCE [LARGE SCALE GENOMIC DNA]</scope>
</reference>
<reference evidence="26" key="2">
    <citation type="submission" date="2025-08" db="UniProtKB">
        <authorList>
            <consortium name="Ensembl"/>
        </authorList>
    </citation>
    <scope>IDENTIFICATION</scope>
</reference>
<dbReference type="PROSITE" id="PS50013">
    <property type="entry name" value="CHROMO_2"/>
    <property type="match status" value="1"/>
</dbReference>
<evidence type="ECO:0000256" key="14">
    <source>
        <dbReference type="ARBA" id="ARBA00022908"/>
    </source>
</evidence>
<dbReference type="PROSITE" id="PS50994">
    <property type="entry name" value="INTEGRASE"/>
    <property type="match status" value="1"/>
</dbReference>
<dbReference type="SMART" id="SM00343">
    <property type="entry name" value="ZnF_C2HC"/>
    <property type="match status" value="1"/>
</dbReference>